<dbReference type="EC" id="2.3.1.225" evidence="10"/>
<dbReference type="Proteomes" id="UP001162031">
    <property type="component" value="Unassembled WGS sequence"/>
</dbReference>
<name>A0AAV0TS94_HYABA</name>
<keyword evidence="2 10" id="KW-0808">Transferase</keyword>
<dbReference type="PROSITE" id="PS50216">
    <property type="entry name" value="DHHC"/>
    <property type="match status" value="1"/>
</dbReference>
<evidence type="ECO:0000256" key="2">
    <source>
        <dbReference type="ARBA" id="ARBA00022679"/>
    </source>
</evidence>
<comment type="domain">
    <text evidence="10">The DHHC domain is required for palmitoyltransferase activity.</text>
</comment>
<dbReference type="InterPro" id="IPR001594">
    <property type="entry name" value="Palmitoyltrfase_DHHC"/>
</dbReference>
<evidence type="ECO:0000256" key="1">
    <source>
        <dbReference type="ARBA" id="ARBA00004127"/>
    </source>
</evidence>
<keyword evidence="4 10" id="KW-1133">Transmembrane helix</keyword>
<reference evidence="12" key="1">
    <citation type="submission" date="2022-12" db="EMBL/GenBank/DDBJ databases">
        <authorList>
            <person name="Webb A."/>
        </authorList>
    </citation>
    <scope>NUCLEOTIDE SEQUENCE</scope>
    <source>
        <strain evidence="12">Hp1</strain>
    </source>
</reference>
<evidence type="ECO:0000256" key="5">
    <source>
        <dbReference type="ARBA" id="ARBA00023136"/>
    </source>
</evidence>
<keyword evidence="13" id="KW-1185">Reference proteome</keyword>
<dbReference type="PANTHER" id="PTHR22883:SF43">
    <property type="entry name" value="PALMITOYLTRANSFERASE APP"/>
    <property type="match status" value="1"/>
</dbReference>
<dbReference type="GO" id="GO:0005783">
    <property type="term" value="C:endoplasmic reticulum"/>
    <property type="evidence" value="ECO:0007669"/>
    <property type="project" value="TreeGrafter"/>
</dbReference>
<dbReference type="InterPro" id="IPR039859">
    <property type="entry name" value="PFA4/ZDH16/20/ERF2-like"/>
</dbReference>
<evidence type="ECO:0000313" key="13">
    <source>
        <dbReference type="Proteomes" id="UP001162031"/>
    </source>
</evidence>
<accession>A0AAV0TS94</accession>
<evidence type="ECO:0000256" key="6">
    <source>
        <dbReference type="ARBA" id="ARBA00023139"/>
    </source>
</evidence>
<organism evidence="12 13">
    <name type="scientific">Hyaloperonospora brassicae</name>
    <name type="common">Brassica downy mildew</name>
    <name type="synonym">Peronospora brassicae</name>
    <dbReference type="NCBI Taxonomy" id="162125"/>
    <lineage>
        <taxon>Eukaryota</taxon>
        <taxon>Sar</taxon>
        <taxon>Stramenopiles</taxon>
        <taxon>Oomycota</taxon>
        <taxon>Peronosporomycetes</taxon>
        <taxon>Peronosporales</taxon>
        <taxon>Peronosporaceae</taxon>
        <taxon>Hyaloperonospora</taxon>
    </lineage>
</organism>
<keyword evidence="5 10" id="KW-0472">Membrane</keyword>
<evidence type="ECO:0000256" key="8">
    <source>
        <dbReference type="ARBA" id="ARBA00023315"/>
    </source>
</evidence>
<dbReference type="GO" id="GO:0006612">
    <property type="term" value="P:protein targeting to membrane"/>
    <property type="evidence" value="ECO:0007669"/>
    <property type="project" value="TreeGrafter"/>
</dbReference>
<feature type="domain" description="Palmitoyltransferase DHHC" evidence="11">
    <location>
        <begin position="155"/>
        <end position="227"/>
    </location>
</feature>
<keyword evidence="3 10" id="KW-0812">Transmembrane</keyword>
<feature type="transmembrane region" description="Helical" evidence="10">
    <location>
        <begin position="201"/>
        <end position="224"/>
    </location>
</feature>
<dbReference type="AlphaFoldDB" id="A0AAV0TS94"/>
<comment type="subcellular location">
    <subcellularLocation>
        <location evidence="1">Endomembrane system</location>
        <topology evidence="1">Multi-pass membrane protein</topology>
    </subcellularLocation>
</comment>
<sequence length="252" mass="28400">MLHTTAPASVVQCDPSTWNAGGRYEDDRLLAQSQHEWQVLKVLTGGSQCSPTHHVLEFVRLKRVNYGIRWRNVRNADAVPPRCMMGPHWYLMVATWSCFSVLVVTVNVVTIGKAGMVERGAGVLLSGMCLTCYALVGCTNPGIVQRTDVPLDDTFTYCDHCESYRPEGAMHCMDCRVCIEEYDHHCPWTGKCIGKRNVRYFYAWLFFLVLAFVYEMIEFTTYFLPPDDRNVLDSLDDSLEIGASVVTPAPLA</sequence>
<comment type="caution">
    <text evidence="12">The sequence shown here is derived from an EMBL/GenBank/DDBJ whole genome shotgun (WGS) entry which is preliminary data.</text>
</comment>
<evidence type="ECO:0000259" key="11">
    <source>
        <dbReference type="Pfam" id="PF01529"/>
    </source>
</evidence>
<keyword evidence="7" id="KW-0449">Lipoprotein</keyword>
<evidence type="ECO:0000256" key="10">
    <source>
        <dbReference type="RuleBase" id="RU079119"/>
    </source>
</evidence>
<comment type="catalytic activity">
    <reaction evidence="9 10">
        <text>L-cysteinyl-[protein] + hexadecanoyl-CoA = S-hexadecanoyl-L-cysteinyl-[protein] + CoA</text>
        <dbReference type="Rhea" id="RHEA:36683"/>
        <dbReference type="Rhea" id="RHEA-COMP:10131"/>
        <dbReference type="Rhea" id="RHEA-COMP:11032"/>
        <dbReference type="ChEBI" id="CHEBI:29950"/>
        <dbReference type="ChEBI" id="CHEBI:57287"/>
        <dbReference type="ChEBI" id="CHEBI:57379"/>
        <dbReference type="ChEBI" id="CHEBI:74151"/>
        <dbReference type="EC" id="2.3.1.225"/>
    </reaction>
</comment>
<protein>
    <recommendedName>
        <fullName evidence="10">Palmitoyltransferase</fullName>
        <ecNumber evidence="10">2.3.1.225</ecNumber>
    </recommendedName>
</protein>
<dbReference type="EMBL" id="CANTFL010000641">
    <property type="protein sequence ID" value="CAI5726265.1"/>
    <property type="molecule type" value="Genomic_DNA"/>
</dbReference>
<comment type="similarity">
    <text evidence="10">Belongs to the DHHC palmitoyltransferase family.</text>
</comment>
<evidence type="ECO:0000313" key="12">
    <source>
        <dbReference type="EMBL" id="CAI5726265.1"/>
    </source>
</evidence>
<evidence type="ECO:0000256" key="4">
    <source>
        <dbReference type="ARBA" id="ARBA00022989"/>
    </source>
</evidence>
<keyword evidence="8 10" id="KW-0012">Acyltransferase</keyword>
<dbReference type="GO" id="GO:0005794">
    <property type="term" value="C:Golgi apparatus"/>
    <property type="evidence" value="ECO:0007669"/>
    <property type="project" value="TreeGrafter"/>
</dbReference>
<keyword evidence="6" id="KW-0564">Palmitate</keyword>
<evidence type="ECO:0000256" key="3">
    <source>
        <dbReference type="ARBA" id="ARBA00022692"/>
    </source>
</evidence>
<dbReference type="Pfam" id="PF01529">
    <property type="entry name" value="DHHC"/>
    <property type="match status" value="1"/>
</dbReference>
<proteinExistence type="inferred from homology"/>
<dbReference type="GO" id="GO:0019706">
    <property type="term" value="F:protein-cysteine S-palmitoyltransferase activity"/>
    <property type="evidence" value="ECO:0007669"/>
    <property type="project" value="UniProtKB-EC"/>
</dbReference>
<dbReference type="PANTHER" id="PTHR22883">
    <property type="entry name" value="ZINC FINGER DHHC DOMAIN CONTAINING PROTEIN"/>
    <property type="match status" value="1"/>
</dbReference>
<feature type="transmembrane region" description="Helical" evidence="10">
    <location>
        <begin position="89"/>
        <end position="109"/>
    </location>
</feature>
<gene>
    <name evidence="12" type="ORF">HBR001_LOCUS3799</name>
</gene>
<evidence type="ECO:0000256" key="7">
    <source>
        <dbReference type="ARBA" id="ARBA00023288"/>
    </source>
</evidence>
<evidence type="ECO:0000256" key="9">
    <source>
        <dbReference type="ARBA" id="ARBA00048048"/>
    </source>
</evidence>